<protein>
    <recommendedName>
        <fullName evidence="3 7">3-deoxy-D-manno-octulosonic acid transferase</fullName>
        <shortName evidence="7">Kdo transferase</shortName>
        <ecNumber evidence="2 7">2.4.99.12</ecNumber>
    </recommendedName>
    <alternativeName>
        <fullName evidence="5 7">Lipid IV(A) 3-deoxy-D-manno-octulosonic acid transferase</fullName>
    </alternativeName>
</protein>
<evidence type="ECO:0000313" key="10">
    <source>
        <dbReference type="Proteomes" id="UP000786183"/>
    </source>
</evidence>
<organism evidence="9 10">
    <name type="scientific">Campylobacter canadensis</name>
    <dbReference type="NCBI Taxonomy" id="449520"/>
    <lineage>
        <taxon>Bacteria</taxon>
        <taxon>Pseudomonadati</taxon>
        <taxon>Campylobacterota</taxon>
        <taxon>Epsilonproteobacteria</taxon>
        <taxon>Campylobacterales</taxon>
        <taxon>Campylobacteraceae</taxon>
        <taxon>Campylobacter</taxon>
    </lineage>
</organism>
<comment type="function">
    <text evidence="7">Involved in lipopolysaccharide (LPS) biosynthesis. Catalyzes the transfer of 3-deoxy-D-manno-octulosonate (Kdo) residue(s) from CMP-Kdo to lipid IV(A), the tetraacyldisaccharide-1,4'-bisphosphate precursor of lipid A.</text>
</comment>
<comment type="pathway">
    <text evidence="1 7">Bacterial outer membrane biogenesis; LPS core biosynthesis.</text>
</comment>
<dbReference type="InterPro" id="IPR038107">
    <property type="entry name" value="Glycos_transf_N_sf"/>
</dbReference>
<sequence length="372" mass="43537">MYFIYILLNIFLYFLCLIALPFLSLKSKYNKFYLKLFPLKLAKKADIHFHYASFGEINALSPLIKELKKQGYTVLLTCASKTGYEAGKKIDDNCFFLPFEILLFFWLKKAKKLVVFEAELWLILSRIYKNSCILLNARISKKSFRKYYRFKFLYEKIFENYTMIYAQSNSDARRLKKLGAKNISVFTNIKIINPIKLKEKLKKNKELIIIASTHKGEEEIILNKLDKGFLKNKALIIAPRHPERFKQVYELIKDYAKKNNLSFSSFSVNKEAYLEKDIFLLDVLGKLVDFYAISDYVILGGSYIDNIGGHNFYEAAYFNNKIISGNYIFNQIQMLKYIKNIKISDDIDFSDVKNAFIKSDFTFVDLVNIVKG</sequence>
<evidence type="ECO:0000256" key="7">
    <source>
        <dbReference type="RuleBase" id="RU365103"/>
    </source>
</evidence>
<dbReference type="Gene3D" id="3.40.50.2000">
    <property type="entry name" value="Glycogen Phosphorylase B"/>
    <property type="match status" value="1"/>
</dbReference>
<dbReference type="EMBL" id="JACGBB010000007">
    <property type="protein sequence ID" value="MBZ7987342.1"/>
    <property type="molecule type" value="Genomic_DNA"/>
</dbReference>
<dbReference type="EC" id="2.4.99.12" evidence="2 7"/>
<dbReference type="GO" id="GO:0016740">
    <property type="term" value="F:transferase activity"/>
    <property type="evidence" value="ECO:0007669"/>
    <property type="project" value="UniProtKB-KW"/>
</dbReference>
<gene>
    <name evidence="9" type="ORF">AVCANL283_04360</name>
</gene>
<proteinExistence type="inferred from homology"/>
<keyword evidence="4 7" id="KW-0808">Transferase</keyword>
<accession>A0ABS7WST5</accession>
<keyword evidence="10" id="KW-1185">Reference proteome</keyword>
<comment type="similarity">
    <text evidence="7">Belongs to the glycosyltransferase group 1 family.</text>
</comment>
<evidence type="ECO:0000256" key="4">
    <source>
        <dbReference type="ARBA" id="ARBA00022679"/>
    </source>
</evidence>
<evidence type="ECO:0000256" key="2">
    <source>
        <dbReference type="ARBA" id="ARBA00012621"/>
    </source>
</evidence>
<comment type="subcellular location">
    <subcellularLocation>
        <location evidence="7">Cell membrane</location>
    </subcellularLocation>
</comment>
<evidence type="ECO:0000313" key="9">
    <source>
        <dbReference type="EMBL" id="MBZ7987342.1"/>
    </source>
</evidence>
<dbReference type="RefSeq" id="WP_172230993.1">
    <property type="nucleotide sequence ID" value="NZ_CP035946.1"/>
</dbReference>
<dbReference type="InterPro" id="IPR007507">
    <property type="entry name" value="Glycos_transf_N"/>
</dbReference>
<evidence type="ECO:0000259" key="8">
    <source>
        <dbReference type="Pfam" id="PF04413"/>
    </source>
</evidence>
<keyword evidence="7" id="KW-1133">Transmembrane helix</keyword>
<dbReference type="Pfam" id="PF04413">
    <property type="entry name" value="Glycos_transf_N"/>
    <property type="match status" value="1"/>
</dbReference>
<dbReference type="Proteomes" id="UP000786183">
    <property type="component" value="Unassembled WGS sequence"/>
</dbReference>
<keyword evidence="7" id="KW-0472">Membrane</keyword>
<evidence type="ECO:0000256" key="3">
    <source>
        <dbReference type="ARBA" id="ARBA00019077"/>
    </source>
</evidence>
<keyword evidence="7" id="KW-0448">Lipopolysaccharide biosynthesis</keyword>
<evidence type="ECO:0000256" key="5">
    <source>
        <dbReference type="ARBA" id="ARBA00031445"/>
    </source>
</evidence>
<keyword evidence="7" id="KW-0812">Transmembrane</keyword>
<reference evidence="9 10" key="1">
    <citation type="submission" date="2020-07" db="EMBL/GenBank/DDBJ databases">
        <title>Transfer of Campylobacter canadensis to the novel genus Avispirillum gen. nov., that also includes two novel species recovered from migratory waterfowl: Avispirillum anseris sp. nov. and Avispirillum brantae sp. nov.</title>
        <authorList>
            <person name="Miller W.G."/>
            <person name="Chapman M.H."/>
            <person name="Yee E."/>
            <person name="Inglis G.D."/>
        </authorList>
    </citation>
    <scope>NUCLEOTIDE SEQUENCE [LARGE SCALE GENOMIC DNA]</scope>
    <source>
        <strain evidence="9 10">L283</strain>
    </source>
</reference>
<dbReference type="PANTHER" id="PTHR42755">
    <property type="entry name" value="3-DEOXY-MANNO-OCTULOSONATE CYTIDYLYLTRANSFERASE"/>
    <property type="match status" value="1"/>
</dbReference>
<feature type="transmembrane region" description="Helical" evidence="7">
    <location>
        <begin position="6"/>
        <end position="25"/>
    </location>
</feature>
<evidence type="ECO:0000256" key="1">
    <source>
        <dbReference type="ARBA" id="ARBA00004713"/>
    </source>
</evidence>
<dbReference type="Gene3D" id="3.40.50.11720">
    <property type="entry name" value="3-Deoxy-D-manno-octulosonic-acid transferase, N-terminal domain"/>
    <property type="match status" value="1"/>
</dbReference>
<dbReference type="InterPro" id="IPR039901">
    <property type="entry name" value="Kdotransferase"/>
</dbReference>
<feature type="domain" description="3-deoxy-D-manno-octulosonic-acid transferase N-terminal" evidence="8">
    <location>
        <begin position="43"/>
        <end position="191"/>
    </location>
</feature>
<comment type="catalytic activity">
    <reaction evidence="6 7">
        <text>lipid IVA (E. coli) + CMP-3-deoxy-beta-D-manno-octulosonate = alpha-Kdo-(2-&gt;6)-lipid IVA (E. coli) + CMP + H(+)</text>
        <dbReference type="Rhea" id="RHEA:28066"/>
        <dbReference type="ChEBI" id="CHEBI:15378"/>
        <dbReference type="ChEBI" id="CHEBI:58603"/>
        <dbReference type="ChEBI" id="CHEBI:60364"/>
        <dbReference type="ChEBI" id="CHEBI:60377"/>
        <dbReference type="ChEBI" id="CHEBI:85987"/>
        <dbReference type="EC" id="2.4.99.12"/>
    </reaction>
</comment>
<comment type="caution">
    <text evidence="9">The sequence shown here is derived from an EMBL/GenBank/DDBJ whole genome shotgun (WGS) entry which is preliminary data.</text>
</comment>
<name>A0ABS7WST5_9BACT</name>
<evidence type="ECO:0000256" key="6">
    <source>
        <dbReference type="ARBA" id="ARBA00049183"/>
    </source>
</evidence>
<keyword evidence="7" id="KW-1003">Cell membrane</keyword>
<dbReference type="PANTHER" id="PTHR42755:SF1">
    <property type="entry name" value="3-DEOXY-D-MANNO-OCTULOSONIC ACID TRANSFERASE, MITOCHONDRIAL-RELATED"/>
    <property type="match status" value="1"/>
</dbReference>